<dbReference type="PANTHER" id="PTHR22776">
    <property type="entry name" value="MARVEL-CONTAINING POTENTIAL LIPID RAFT-ASSOCIATED PROTEIN"/>
    <property type="match status" value="1"/>
</dbReference>
<dbReference type="EMBL" id="BGZK01000043">
    <property type="protein sequence ID" value="GBP10958.1"/>
    <property type="molecule type" value="Genomic_DNA"/>
</dbReference>
<keyword evidence="3 6" id="KW-1133">Transmembrane helix</keyword>
<dbReference type="PROSITE" id="PS51225">
    <property type="entry name" value="MARVEL"/>
    <property type="match status" value="1"/>
</dbReference>
<keyword evidence="4 5" id="KW-0472">Membrane</keyword>
<feature type="transmembrane region" description="Helical" evidence="6">
    <location>
        <begin position="300"/>
        <end position="321"/>
    </location>
</feature>
<dbReference type="AlphaFoldDB" id="A0A4C1TBY6"/>
<comment type="subcellular location">
    <subcellularLocation>
        <location evidence="1">Membrane</location>
        <topology evidence="1">Multi-pass membrane protein</topology>
    </subcellularLocation>
</comment>
<gene>
    <name evidence="8" type="ORF">EVAR_5518_1</name>
</gene>
<dbReference type="GO" id="GO:0016020">
    <property type="term" value="C:membrane"/>
    <property type="evidence" value="ECO:0007669"/>
    <property type="project" value="UniProtKB-SubCell"/>
</dbReference>
<keyword evidence="9" id="KW-1185">Reference proteome</keyword>
<reference evidence="8 9" key="1">
    <citation type="journal article" date="2019" name="Commun. Biol.">
        <title>The bagworm genome reveals a unique fibroin gene that provides high tensile strength.</title>
        <authorList>
            <person name="Kono N."/>
            <person name="Nakamura H."/>
            <person name="Ohtoshi R."/>
            <person name="Tomita M."/>
            <person name="Numata K."/>
            <person name="Arakawa K."/>
        </authorList>
    </citation>
    <scope>NUCLEOTIDE SEQUENCE [LARGE SCALE GENOMIC DNA]</scope>
</reference>
<organism evidence="8 9">
    <name type="scientific">Eumeta variegata</name>
    <name type="common">Bagworm moth</name>
    <name type="synonym">Eumeta japonica</name>
    <dbReference type="NCBI Taxonomy" id="151549"/>
    <lineage>
        <taxon>Eukaryota</taxon>
        <taxon>Metazoa</taxon>
        <taxon>Ecdysozoa</taxon>
        <taxon>Arthropoda</taxon>
        <taxon>Hexapoda</taxon>
        <taxon>Insecta</taxon>
        <taxon>Pterygota</taxon>
        <taxon>Neoptera</taxon>
        <taxon>Endopterygota</taxon>
        <taxon>Lepidoptera</taxon>
        <taxon>Glossata</taxon>
        <taxon>Ditrysia</taxon>
        <taxon>Tineoidea</taxon>
        <taxon>Psychidae</taxon>
        <taxon>Oiketicinae</taxon>
        <taxon>Eumeta</taxon>
    </lineage>
</organism>
<evidence type="ECO:0000256" key="4">
    <source>
        <dbReference type="ARBA" id="ARBA00023136"/>
    </source>
</evidence>
<comment type="caution">
    <text evidence="8">The sequence shown here is derived from an EMBL/GenBank/DDBJ whole genome shotgun (WGS) entry which is preliminary data.</text>
</comment>
<evidence type="ECO:0000259" key="7">
    <source>
        <dbReference type="PROSITE" id="PS51225"/>
    </source>
</evidence>
<dbReference type="PANTHER" id="PTHR22776:SF97">
    <property type="entry name" value="RE01453P"/>
    <property type="match status" value="1"/>
</dbReference>
<proteinExistence type="predicted"/>
<protein>
    <recommendedName>
        <fullName evidence="7">MARVEL domain-containing protein</fullName>
    </recommendedName>
</protein>
<name>A0A4C1TBY6_EUMVA</name>
<evidence type="ECO:0000256" key="3">
    <source>
        <dbReference type="ARBA" id="ARBA00022989"/>
    </source>
</evidence>
<dbReference type="Proteomes" id="UP000299102">
    <property type="component" value="Unassembled WGS sequence"/>
</dbReference>
<evidence type="ECO:0000256" key="2">
    <source>
        <dbReference type="ARBA" id="ARBA00022692"/>
    </source>
</evidence>
<feature type="transmembrane region" description="Helical" evidence="6">
    <location>
        <begin position="127"/>
        <end position="150"/>
    </location>
</feature>
<sequence length="334" mass="37020">MPGQKSYVGRATHCLWYYLWSDSVGLRHTCRPPPAHGGLRVLGKRHLAPSAPPPVGRDPGDWLRRLGPPDDRRGRVVIPQNKKWWGVMAANFRFQPAGPEIFFASNRSEILGILCMSLVTARASGGSGWFCFVAVTAFITTLMWSIVFLLSIREALKLPINWVLSSLDCAAVVADATRALSSTVTAVVRASTHLRHVEDNNSIHERTHFIGTYTLSLQRSGKCIMRSMSRRNNKSTSLQNVESPLQECKQSYRSRCHDYNLSFVRFQELVSTSIETVLYFIAFLVQFASASYAYHVGANIAAGVFGLFITIAYAASSYLLYQEHKAGSTGPNAA</sequence>
<dbReference type="InterPro" id="IPR050578">
    <property type="entry name" value="MARVEL-CKLF_proteins"/>
</dbReference>
<keyword evidence="2 5" id="KW-0812">Transmembrane</keyword>
<feature type="transmembrane region" description="Helical" evidence="6">
    <location>
        <begin position="276"/>
        <end position="294"/>
    </location>
</feature>
<accession>A0A4C1TBY6</accession>
<dbReference type="OrthoDB" id="6258237at2759"/>
<evidence type="ECO:0000256" key="1">
    <source>
        <dbReference type="ARBA" id="ARBA00004141"/>
    </source>
</evidence>
<dbReference type="InterPro" id="IPR008253">
    <property type="entry name" value="Marvel"/>
</dbReference>
<evidence type="ECO:0000256" key="6">
    <source>
        <dbReference type="SAM" id="Phobius"/>
    </source>
</evidence>
<evidence type="ECO:0000256" key="5">
    <source>
        <dbReference type="PROSITE-ProRule" id="PRU00581"/>
    </source>
</evidence>
<feature type="domain" description="MARVEL" evidence="7">
    <location>
        <begin position="96"/>
        <end position="325"/>
    </location>
</feature>
<evidence type="ECO:0000313" key="9">
    <source>
        <dbReference type="Proteomes" id="UP000299102"/>
    </source>
</evidence>
<evidence type="ECO:0000313" key="8">
    <source>
        <dbReference type="EMBL" id="GBP10958.1"/>
    </source>
</evidence>